<gene>
    <name evidence="7" type="ORF">WJX68_13725</name>
</gene>
<dbReference type="NCBIfam" id="TIGR03364">
    <property type="entry name" value="HpnW_proposed"/>
    <property type="match status" value="1"/>
</dbReference>
<dbReference type="InterPro" id="IPR006076">
    <property type="entry name" value="FAD-dep_OxRdtase"/>
</dbReference>
<evidence type="ECO:0000259" key="6">
    <source>
        <dbReference type="Pfam" id="PF01266"/>
    </source>
</evidence>
<keyword evidence="4" id="KW-0560">Oxidoreductase</keyword>
<dbReference type="SUPFAM" id="SSF51905">
    <property type="entry name" value="FAD/NAD(P)-binding domain"/>
    <property type="match status" value="1"/>
</dbReference>
<keyword evidence="8" id="KW-1185">Reference proteome</keyword>
<proteinExistence type="inferred from homology"/>
<dbReference type="Pfam" id="PF01266">
    <property type="entry name" value="DAO"/>
    <property type="match status" value="1"/>
</dbReference>
<dbReference type="PANTHER" id="PTHR13847:SF286">
    <property type="entry name" value="D-AMINO ACID DEHYDROGENASE"/>
    <property type="match status" value="1"/>
</dbReference>
<evidence type="ECO:0000313" key="8">
    <source>
        <dbReference type="Proteomes" id="UP001364211"/>
    </source>
</evidence>
<dbReference type="EMBL" id="JBBJUP010000010">
    <property type="protein sequence ID" value="MEJ8279999.1"/>
    <property type="molecule type" value="Genomic_DNA"/>
</dbReference>
<feature type="region of interest" description="Disordered" evidence="5">
    <location>
        <begin position="373"/>
        <end position="392"/>
    </location>
</feature>
<dbReference type="Gene3D" id="3.50.50.60">
    <property type="entry name" value="FAD/NAD(P)-binding domain"/>
    <property type="match status" value="1"/>
</dbReference>
<organism evidence="7 8">
    <name type="scientific">Pseudonocardia spirodelae</name>
    <dbReference type="NCBI Taxonomy" id="3133431"/>
    <lineage>
        <taxon>Bacteria</taxon>
        <taxon>Bacillati</taxon>
        <taxon>Actinomycetota</taxon>
        <taxon>Actinomycetes</taxon>
        <taxon>Pseudonocardiales</taxon>
        <taxon>Pseudonocardiaceae</taxon>
        <taxon>Pseudonocardia</taxon>
    </lineage>
</organism>
<sequence>MTRTSDVVIVGAGIVGLAHAVEALDRGLSVTVLERDERAVGASVRNFGHGCLTAQTGEALGYAARARGTWLRLGAAAGFGVAECGTVVIARSAEERAALEELAGLRGDDVVLLDPAQVTARVPVEAAGLHGGAFLPRDLRVEQRRAAGAIAAWLHARPGAEVRFGCPVLGVDPDATGGGIVVRTGRGDVRAHRVLVCVGHDVDRLFPALADDAGLRRCTLRMLQLRPHTPLTVGPALLTGTSMLRYPALAATTGAAALRARWRAERPELLDAVVNHMLTQLPGGDLVVGDTHAYDRTPEPWSDERLDDLLLAETRALLGTGADVVRRWRGVYADAPGEFLVRPAAAATTAVSVTSGIGMTTAFGLAPAVFDRLDRPDTSARPDPSARPDRPA</sequence>
<feature type="domain" description="FAD dependent oxidoreductase" evidence="6">
    <location>
        <begin position="6"/>
        <end position="368"/>
    </location>
</feature>
<reference evidence="7 8" key="1">
    <citation type="submission" date="2024-03" db="EMBL/GenBank/DDBJ databases">
        <title>Draft genome sequence of Pseudonocardia sp. DW16-2.</title>
        <authorList>
            <person name="Duangmal K."/>
        </authorList>
    </citation>
    <scope>NUCLEOTIDE SEQUENCE [LARGE SCALE GENOMIC DNA]</scope>
    <source>
        <strain evidence="7 8">DW16-2</strain>
    </source>
</reference>
<comment type="caution">
    <text evidence="7">The sequence shown here is derived from an EMBL/GenBank/DDBJ whole genome shotgun (WGS) entry which is preliminary data.</text>
</comment>
<dbReference type="RefSeq" id="WP_340290677.1">
    <property type="nucleotide sequence ID" value="NZ_JBBJUP010000010.1"/>
</dbReference>
<name>A0ABU8T7Q6_9PSEU</name>
<dbReference type="InterPro" id="IPR036188">
    <property type="entry name" value="FAD/NAD-bd_sf"/>
</dbReference>
<keyword evidence="3" id="KW-0285">Flavoprotein</keyword>
<dbReference type="Gene3D" id="3.30.9.10">
    <property type="entry name" value="D-Amino Acid Oxidase, subunit A, domain 2"/>
    <property type="match status" value="1"/>
</dbReference>
<evidence type="ECO:0000256" key="4">
    <source>
        <dbReference type="ARBA" id="ARBA00023002"/>
    </source>
</evidence>
<evidence type="ECO:0000313" key="7">
    <source>
        <dbReference type="EMBL" id="MEJ8279999.1"/>
    </source>
</evidence>
<evidence type="ECO:0000256" key="5">
    <source>
        <dbReference type="SAM" id="MobiDB-lite"/>
    </source>
</evidence>
<evidence type="ECO:0000256" key="3">
    <source>
        <dbReference type="ARBA" id="ARBA00022630"/>
    </source>
</evidence>
<dbReference type="InterPro" id="IPR017741">
    <property type="entry name" value="FAD-dependent_OxRdtase_HpnW"/>
</dbReference>
<accession>A0ABU8T7Q6</accession>
<comment type="similarity">
    <text evidence="2">Belongs to the DadA oxidoreductase family.</text>
</comment>
<dbReference type="Proteomes" id="UP001364211">
    <property type="component" value="Unassembled WGS sequence"/>
</dbReference>
<evidence type="ECO:0000256" key="1">
    <source>
        <dbReference type="ARBA" id="ARBA00001974"/>
    </source>
</evidence>
<dbReference type="PANTHER" id="PTHR13847">
    <property type="entry name" value="SARCOSINE DEHYDROGENASE-RELATED"/>
    <property type="match status" value="1"/>
</dbReference>
<comment type="cofactor">
    <cofactor evidence="1">
        <name>FAD</name>
        <dbReference type="ChEBI" id="CHEBI:57692"/>
    </cofactor>
</comment>
<protein>
    <submittedName>
        <fullName evidence="7">TIGR03364 family FAD-dependent oxidoreductase</fullName>
    </submittedName>
</protein>
<evidence type="ECO:0000256" key="2">
    <source>
        <dbReference type="ARBA" id="ARBA00009410"/>
    </source>
</evidence>